<dbReference type="STRING" id="763407.A0A167PSX1"/>
<sequence length="619" mass="69509">MFSHNNHDYGQMICNILILQIAPVINSITPEMQQSNMNHLLDLVKELASANSKFKTDLMDCRGQLNEAHIEAAAYNNKIYGIDRDEEGEEQRENCGNGVPRFMEVTASSIYTDNLALLSRSAPSLHALGRTNGGRMTKPLREVRLAEQPPITDIQNQPKKDLKQHPFHAMSAKERCPPSKKGKDVARTKTGPIPKPSASSPAGSIIHHHYHYHERRNKKEILGKEKAVSLRAANDTDNSQSDTPSLEENPKRKSIQDMDQLTTTELLAPRRSLEDSEPKSPYSQLQEHVSQTLQRLIATDIRALNRNLRRTFDIFELSSMSNSIIENILTDVGALSSRFIWVQDEISYNTHNESLNAFFPILQLFQDLLQEMGQLRSTMNELQVEYVKKVEQYGQKVEEEIVQKREKLKKTASTPTTNMAQSPSGPLAWFAQVFQKATHHPTDRMVSKSISRSISCESIPPQYPHEQSTFMGKPYGLSATYASLQDDHNDGYHSRPSSTMEKERQGMDIRRVKSSTSRYGPASSYPRSSPLTAEKLSHRVPYPVIRASQSTGTDRKAKVRQVPSLGRESGQRQKSPLRLTPSGASAINYDGTVPQTSASERASDWKVGGHFSTSWLGSN</sequence>
<feature type="compositionally biased region" description="Basic and acidic residues" evidence="1">
    <location>
        <begin position="500"/>
        <end position="511"/>
    </location>
</feature>
<evidence type="ECO:0000313" key="3">
    <source>
        <dbReference type="Proteomes" id="UP000077315"/>
    </source>
</evidence>
<dbReference type="Proteomes" id="UP000077315">
    <property type="component" value="Unassembled WGS sequence"/>
</dbReference>
<dbReference type="EMBL" id="KV440973">
    <property type="protein sequence ID" value="OAD78479.1"/>
    <property type="molecule type" value="Genomic_DNA"/>
</dbReference>
<dbReference type="InParanoid" id="A0A167PSX1"/>
<feature type="region of interest" description="Disordered" evidence="1">
    <location>
        <begin position="169"/>
        <end position="204"/>
    </location>
</feature>
<keyword evidence="3" id="KW-1185">Reference proteome</keyword>
<feature type="compositionally biased region" description="Basic and acidic residues" evidence="1">
    <location>
        <begin position="171"/>
        <end position="187"/>
    </location>
</feature>
<dbReference type="GeneID" id="28999953"/>
<dbReference type="RefSeq" id="XP_018296519.1">
    <property type="nucleotide sequence ID" value="XM_018439047.1"/>
</dbReference>
<proteinExistence type="predicted"/>
<reference evidence="3" key="1">
    <citation type="submission" date="2015-06" db="EMBL/GenBank/DDBJ databases">
        <title>Expansion of signal transduction pathways in fungi by whole-genome duplication.</title>
        <authorList>
            <consortium name="DOE Joint Genome Institute"/>
            <person name="Corrochano L.M."/>
            <person name="Kuo A."/>
            <person name="Marcet-Houben M."/>
            <person name="Polaino S."/>
            <person name="Salamov A."/>
            <person name="Villalobos J.M."/>
            <person name="Alvarez M.I."/>
            <person name="Avalos J."/>
            <person name="Benito E.P."/>
            <person name="Benoit I."/>
            <person name="Burger G."/>
            <person name="Camino L.P."/>
            <person name="Canovas D."/>
            <person name="Cerda-Olmedo E."/>
            <person name="Cheng J.-F."/>
            <person name="Dominguez A."/>
            <person name="Elias M."/>
            <person name="Eslava A.P."/>
            <person name="Glaser F."/>
            <person name="Grimwood J."/>
            <person name="Gutierrez G."/>
            <person name="Heitman J."/>
            <person name="Henrissat B."/>
            <person name="Iturriaga E.A."/>
            <person name="Lang B.F."/>
            <person name="Lavin J.L."/>
            <person name="Lee S."/>
            <person name="Li W."/>
            <person name="Lindquist E."/>
            <person name="Lopez-Garcia S."/>
            <person name="Luque E.M."/>
            <person name="Marcos A.T."/>
            <person name="Martin J."/>
            <person name="McCluskey K."/>
            <person name="Medina H.R."/>
            <person name="Miralles-Duran A."/>
            <person name="Miyazaki A."/>
            <person name="Munoz-Torres E."/>
            <person name="Oguiza J.A."/>
            <person name="Ohm R."/>
            <person name="Olmedo M."/>
            <person name="Orejas M."/>
            <person name="Ortiz-Castellanos L."/>
            <person name="Pisabarro A.G."/>
            <person name="Rodriguez-Romero J."/>
            <person name="Ruiz-Herrera J."/>
            <person name="Ruiz-Vazquez R."/>
            <person name="Sanz C."/>
            <person name="Schackwitz W."/>
            <person name="Schmutz J."/>
            <person name="Shahriari M."/>
            <person name="Shelest E."/>
            <person name="Silva-Franco F."/>
            <person name="Soanes D."/>
            <person name="Syed K."/>
            <person name="Tagua V.G."/>
            <person name="Talbot N.J."/>
            <person name="Thon M."/>
            <person name="De vries R.P."/>
            <person name="Wiebenga A."/>
            <person name="Yadav J.S."/>
            <person name="Braun E.L."/>
            <person name="Baker S."/>
            <person name="Garre V."/>
            <person name="Horwitz B."/>
            <person name="Torres-Martinez S."/>
            <person name="Idnurm A."/>
            <person name="Herrera-Estrella A."/>
            <person name="Gabaldon T."/>
            <person name="Grigoriev I.V."/>
        </authorList>
    </citation>
    <scope>NUCLEOTIDE SEQUENCE [LARGE SCALE GENOMIC DNA]</scope>
    <source>
        <strain evidence="3">NRRL 1555(-)</strain>
    </source>
</reference>
<gene>
    <name evidence="2" type="ORF">PHYBLDRAFT_185210</name>
</gene>
<protein>
    <submittedName>
        <fullName evidence="2">Uncharacterized protein</fullName>
    </submittedName>
</protein>
<dbReference type="AlphaFoldDB" id="A0A167PSX1"/>
<feature type="compositionally biased region" description="Polar residues" evidence="1">
    <location>
        <begin position="235"/>
        <end position="246"/>
    </location>
</feature>
<organism evidence="2 3">
    <name type="scientific">Phycomyces blakesleeanus (strain ATCC 8743b / DSM 1359 / FGSC 10004 / NBRC 33097 / NRRL 1555)</name>
    <dbReference type="NCBI Taxonomy" id="763407"/>
    <lineage>
        <taxon>Eukaryota</taxon>
        <taxon>Fungi</taxon>
        <taxon>Fungi incertae sedis</taxon>
        <taxon>Mucoromycota</taxon>
        <taxon>Mucoromycotina</taxon>
        <taxon>Mucoromycetes</taxon>
        <taxon>Mucorales</taxon>
        <taxon>Phycomycetaceae</taxon>
        <taxon>Phycomyces</taxon>
    </lineage>
</organism>
<dbReference type="VEuPathDB" id="FungiDB:PHYBLDRAFT_185210"/>
<feature type="region of interest" description="Disordered" evidence="1">
    <location>
        <begin position="230"/>
        <end position="260"/>
    </location>
</feature>
<dbReference type="OrthoDB" id="4088568at2759"/>
<feature type="region of interest" description="Disordered" evidence="1">
    <location>
        <begin position="268"/>
        <end position="287"/>
    </location>
</feature>
<feature type="region of interest" description="Disordered" evidence="1">
    <location>
        <begin position="484"/>
        <end position="603"/>
    </location>
</feature>
<accession>A0A167PSX1</accession>
<evidence type="ECO:0000256" key="1">
    <source>
        <dbReference type="SAM" id="MobiDB-lite"/>
    </source>
</evidence>
<name>A0A167PSX1_PHYB8</name>
<evidence type="ECO:0000313" key="2">
    <source>
        <dbReference type="EMBL" id="OAD78479.1"/>
    </source>
</evidence>